<dbReference type="GO" id="GO:0006432">
    <property type="term" value="P:phenylalanyl-tRNA aminoacylation"/>
    <property type="evidence" value="ECO:0007669"/>
    <property type="project" value="InterPro"/>
</dbReference>
<dbReference type="PANTHER" id="PTHR10947:SF0">
    <property type="entry name" value="PHENYLALANINE--TRNA LIGASE BETA SUBUNIT"/>
    <property type="match status" value="1"/>
</dbReference>
<evidence type="ECO:0000313" key="2">
    <source>
        <dbReference type="Proteomes" id="UP000248484"/>
    </source>
</evidence>
<dbReference type="GO" id="GO:0004826">
    <property type="term" value="F:phenylalanine-tRNA ligase activity"/>
    <property type="evidence" value="ECO:0007669"/>
    <property type="project" value="InterPro"/>
</dbReference>
<name>A0A455B069_PHYMC</name>
<proteinExistence type="predicted"/>
<feature type="domain" description="Phenylalanyl tRNA synthetase beta chain core" evidence="1">
    <location>
        <begin position="3"/>
        <end position="165"/>
    </location>
</feature>
<organism evidence="2 3">
    <name type="scientific">Physeter macrocephalus</name>
    <name type="common">Sperm whale</name>
    <name type="synonym">Physeter catodon</name>
    <dbReference type="NCBI Taxonomy" id="9755"/>
    <lineage>
        <taxon>Eukaryota</taxon>
        <taxon>Metazoa</taxon>
        <taxon>Chordata</taxon>
        <taxon>Craniata</taxon>
        <taxon>Vertebrata</taxon>
        <taxon>Euteleostomi</taxon>
        <taxon>Mammalia</taxon>
        <taxon>Eutheria</taxon>
        <taxon>Laurasiatheria</taxon>
        <taxon>Artiodactyla</taxon>
        <taxon>Whippomorpha</taxon>
        <taxon>Cetacea</taxon>
        <taxon>Odontoceti</taxon>
        <taxon>Physeteridae</taxon>
        <taxon>Physeter</taxon>
    </lineage>
</organism>
<feature type="non-terminal residue" evidence="3">
    <location>
        <position position="224"/>
    </location>
</feature>
<dbReference type="InterPro" id="IPR045864">
    <property type="entry name" value="aa-tRNA-synth_II/BPL/LPL"/>
</dbReference>
<dbReference type="OrthoDB" id="1698572at2759"/>
<dbReference type="RefSeq" id="XP_028342177.1">
    <property type="nucleotide sequence ID" value="XM_028486376.1"/>
</dbReference>
<sequence>MRALSDRLRNSICLCGYTETLTFALVSAVENAAFLGRESPAAAAEALDPTQCQLRPAPVRLANAKAREFEQVRTTLIPGVLKSILHNKGRRELPIKCFEIGDVCVLDSSTATGARNLRHCCVAIADECFSGLEVFTWRRQQQEVHGVLDVVVQELRFTGDYKIAELEAGAAAVASAAAASASEEAGSTSESRAAGALALLKKVLDRSLGMFRLLPSKGKEASTT</sequence>
<dbReference type="SUPFAM" id="SSF55681">
    <property type="entry name" value="Class II aaRS and biotin synthetases"/>
    <property type="match status" value="1"/>
</dbReference>
<gene>
    <name evidence="3" type="primary">LOC112062814</name>
</gene>
<evidence type="ECO:0000259" key="1">
    <source>
        <dbReference type="Pfam" id="PF17759"/>
    </source>
</evidence>
<dbReference type="Pfam" id="PF17759">
    <property type="entry name" value="tRNA_synthFbeta"/>
    <property type="match status" value="1"/>
</dbReference>
<dbReference type="GO" id="GO:0009328">
    <property type="term" value="C:phenylalanine-tRNA ligase complex"/>
    <property type="evidence" value="ECO:0007669"/>
    <property type="project" value="TreeGrafter"/>
</dbReference>
<accession>A0A455B069</accession>
<dbReference type="PANTHER" id="PTHR10947">
    <property type="entry name" value="PHENYLALANYL-TRNA SYNTHETASE BETA CHAIN AND LEUCINE-RICH REPEAT-CONTAINING PROTEIN 47"/>
    <property type="match status" value="1"/>
</dbReference>
<dbReference type="Proteomes" id="UP000248484">
    <property type="component" value="Unplaced"/>
</dbReference>
<reference evidence="3" key="1">
    <citation type="submission" date="2025-08" db="UniProtKB">
        <authorList>
            <consortium name="RefSeq"/>
        </authorList>
    </citation>
    <scope>IDENTIFICATION</scope>
    <source>
        <tissue evidence="3">Muscle</tissue>
    </source>
</reference>
<protein>
    <submittedName>
        <fullName evidence="3">Phenylalanine--tRNA ligase beta subunit-like</fullName>
    </submittedName>
</protein>
<dbReference type="Gene3D" id="3.30.930.10">
    <property type="entry name" value="Bira Bifunctional Protein, Domain 2"/>
    <property type="match status" value="1"/>
</dbReference>
<evidence type="ECO:0000313" key="3">
    <source>
        <dbReference type="RefSeq" id="XP_028342177.1"/>
    </source>
</evidence>
<keyword evidence="2" id="KW-1185">Reference proteome</keyword>
<dbReference type="InParanoid" id="A0A455B069"/>
<dbReference type="InterPro" id="IPR041616">
    <property type="entry name" value="PheRS_beta_core"/>
</dbReference>
<dbReference type="KEGG" id="pcad:112062814"/>
<dbReference type="AlphaFoldDB" id="A0A455B069"/>
<dbReference type="GeneID" id="112062814"/>
<dbReference type="InterPro" id="IPR045060">
    <property type="entry name" value="Phe-tRNA-ligase_IIc_bsu"/>
</dbReference>